<dbReference type="Proteomes" id="UP000176938">
    <property type="component" value="Unassembled WGS sequence"/>
</dbReference>
<dbReference type="Pfam" id="PF01041">
    <property type="entry name" value="DegT_DnrJ_EryC1"/>
    <property type="match status" value="1"/>
</dbReference>
<evidence type="ECO:0000256" key="2">
    <source>
        <dbReference type="ARBA" id="ARBA00037999"/>
    </source>
</evidence>
<evidence type="ECO:0000256" key="3">
    <source>
        <dbReference type="RuleBase" id="RU004508"/>
    </source>
</evidence>
<dbReference type="GO" id="GO:0030170">
    <property type="term" value="F:pyridoxal phosphate binding"/>
    <property type="evidence" value="ECO:0007669"/>
    <property type="project" value="UniProtKB-ARBA"/>
</dbReference>
<reference evidence="4 5" key="1">
    <citation type="journal article" date="2016" name="Nat. Commun.">
        <title>Thousands of microbial genomes shed light on interconnected biogeochemical processes in an aquifer system.</title>
        <authorList>
            <person name="Anantharaman K."/>
            <person name="Brown C.T."/>
            <person name="Hug L.A."/>
            <person name="Sharon I."/>
            <person name="Castelle C.J."/>
            <person name="Probst A.J."/>
            <person name="Thomas B.C."/>
            <person name="Singh A."/>
            <person name="Wilkins M.J."/>
            <person name="Karaoz U."/>
            <person name="Brodie E.L."/>
            <person name="Williams K.H."/>
            <person name="Hubbard S.S."/>
            <person name="Banfield J.F."/>
        </authorList>
    </citation>
    <scope>NUCLEOTIDE SEQUENCE [LARGE SCALE GENOMIC DNA]</scope>
</reference>
<comment type="caution">
    <text evidence="4">The sequence shown here is derived from an EMBL/GenBank/DDBJ whole genome shotgun (WGS) entry which is preliminary data.</text>
</comment>
<comment type="similarity">
    <text evidence="2 3">Belongs to the DegT/DnrJ/EryC1 family.</text>
</comment>
<dbReference type="EMBL" id="METP01000012">
    <property type="protein sequence ID" value="OGC06983.1"/>
    <property type="molecule type" value="Genomic_DNA"/>
</dbReference>
<proteinExistence type="inferred from homology"/>
<dbReference type="SUPFAM" id="SSF53383">
    <property type="entry name" value="PLP-dependent transferases"/>
    <property type="match status" value="1"/>
</dbReference>
<sequence>MPVPFFDITRQNNPLKKELDKALLDAAHSGKYILGPNVAELEKEFAIYCGAKHSIGVASGTDSIELALVAAGVKPGDEVITSPFTFVATAEAIVYCGATPVYVDINPQTFNIDASKIATKITKKTRAILPVHLFGLAAEMDKIVDIAQKNSLAVVEDCAQATGAQYAGKRVGSFGLGAFSFFPTKNLGCFGDGGAITTNDAPTEKEVKVLRNHGSREQYRHNVIGFNSRLDELQAVILRIKLPLLDSLIEKRRNNATLYYEQLKGIKQIALPFEPEQAKHTYNQFTIKVKDRDKLQAHLKAQGVASMVYYPISLHLQEAFAHLGHKAGDFPESEAAQKEVLSLPIFPELSKAEINEACFAIREYFQQ</sequence>
<dbReference type="Gene3D" id="3.90.1150.10">
    <property type="entry name" value="Aspartate Aminotransferase, domain 1"/>
    <property type="match status" value="1"/>
</dbReference>
<dbReference type="InterPro" id="IPR015421">
    <property type="entry name" value="PyrdxlP-dep_Trfase_major"/>
</dbReference>
<dbReference type="InterPro" id="IPR015424">
    <property type="entry name" value="PyrdxlP-dep_Trfase"/>
</dbReference>
<accession>A0A1F4RHM4</accession>
<dbReference type="GO" id="GO:0008483">
    <property type="term" value="F:transaminase activity"/>
    <property type="evidence" value="ECO:0007669"/>
    <property type="project" value="TreeGrafter"/>
</dbReference>
<protein>
    <recommendedName>
        <fullName evidence="6">Transcriptional regulator</fullName>
    </recommendedName>
</protein>
<gene>
    <name evidence="4" type="ORF">A3H38_00435</name>
</gene>
<dbReference type="CDD" id="cd00616">
    <property type="entry name" value="AHBA_syn"/>
    <property type="match status" value="1"/>
</dbReference>
<evidence type="ECO:0008006" key="6">
    <source>
        <dbReference type="Google" id="ProtNLM"/>
    </source>
</evidence>
<evidence type="ECO:0000256" key="1">
    <source>
        <dbReference type="ARBA" id="ARBA00022898"/>
    </source>
</evidence>
<evidence type="ECO:0000313" key="5">
    <source>
        <dbReference type="Proteomes" id="UP000176938"/>
    </source>
</evidence>
<keyword evidence="1 3" id="KW-0663">Pyridoxal phosphate</keyword>
<dbReference type="AlphaFoldDB" id="A0A1F4RHM4"/>
<dbReference type="InterPro" id="IPR015422">
    <property type="entry name" value="PyrdxlP-dep_Trfase_small"/>
</dbReference>
<dbReference type="InterPro" id="IPR000653">
    <property type="entry name" value="DegT/StrS_aminotransferase"/>
</dbReference>
<dbReference type="FunFam" id="3.40.640.10:FF:000089">
    <property type="entry name" value="Aminotransferase, DegT/DnrJ/EryC1/StrS family"/>
    <property type="match status" value="1"/>
</dbReference>
<organism evidence="4 5">
    <name type="scientific">candidate division WOR-1 bacterium RIFCSPLOWO2_02_FULL_46_20</name>
    <dbReference type="NCBI Taxonomy" id="1802567"/>
    <lineage>
        <taxon>Bacteria</taxon>
        <taxon>Bacillati</taxon>
        <taxon>Saganbacteria</taxon>
    </lineage>
</organism>
<dbReference type="Gene3D" id="3.40.640.10">
    <property type="entry name" value="Type I PLP-dependent aspartate aminotransferase-like (Major domain)"/>
    <property type="match status" value="1"/>
</dbReference>
<dbReference type="PANTHER" id="PTHR30244:SF42">
    <property type="entry name" value="UDP-2-ACETAMIDO-2-DEOXY-3-OXO-D-GLUCURONATE AMINOTRANSFERASE"/>
    <property type="match status" value="1"/>
</dbReference>
<dbReference type="PANTHER" id="PTHR30244">
    <property type="entry name" value="TRANSAMINASE"/>
    <property type="match status" value="1"/>
</dbReference>
<dbReference type="PIRSF" id="PIRSF000390">
    <property type="entry name" value="PLP_StrS"/>
    <property type="match status" value="1"/>
</dbReference>
<dbReference type="GO" id="GO:0000271">
    <property type="term" value="P:polysaccharide biosynthetic process"/>
    <property type="evidence" value="ECO:0007669"/>
    <property type="project" value="TreeGrafter"/>
</dbReference>
<name>A0A1F4RHM4_UNCSA</name>
<evidence type="ECO:0000313" key="4">
    <source>
        <dbReference type="EMBL" id="OGC06983.1"/>
    </source>
</evidence>